<name>A0A7K0J8R0_9ACTN</name>
<gene>
    <name evidence="1" type="ORF">FYJ43_10045</name>
</gene>
<accession>A0A7K0J8R0</accession>
<evidence type="ECO:0000313" key="1">
    <source>
        <dbReference type="EMBL" id="MSS46352.1"/>
    </source>
</evidence>
<dbReference type="InterPro" id="IPR023214">
    <property type="entry name" value="HAD_sf"/>
</dbReference>
<dbReference type="SFLD" id="SFLDG01129">
    <property type="entry name" value="C1.5:_HAD__Beta-PGM__Phosphata"/>
    <property type="match status" value="1"/>
</dbReference>
<dbReference type="PANTHER" id="PTHR43611:SF3">
    <property type="entry name" value="FLAVIN MONONUCLEOTIDE HYDROLASE 1, CHLOROPLATIC"/>
    <property type="match status" value="1"/>
</dbReference>
<dbReference type="Pfam" id="PF00702">
    <property type="entry name" value="Hydrolase"/>
    <property type="match status" value="1"/>
</dbReference>
<comment type="caution">
    <text evidence="1">The sequence shown here is derived from an EMBL/GenBank/DDBJ whole genome shotgun (WGS) entry which is preliminary data.</text>
</comment>
<dbReference type="GO" id="GO:0016787">
    <property type="term" value="F:hydrolase activity"/>
    <property type="evidence" value="ECO:0007669"/>
    <property type="project" value="UniProtKB-KW"/>
</dbReference>
<keyword evidence="1" id="KW-0378">Hydrolase</keyword>
<dbReference type="Gene3D" id="3.40.50.1000">
    <property type="entry name" value="HAD superfamily/HAD-like"/>
    <property type="match status" value="1"/>
</dbReference>
<dbReference type="EMBL" id="VUMG01000003">
    <property type="protein sequence ID" value="MSS46352.1"/>
    <property type="molecule type" value="Genomic_DNA"/>
</dbReference>
<protein>
    <submittedName>
        <fullName evidence="1">HAD-IA family hydrolase</fullName>
    </submittedName>
</protein>
<reference evidence="1 2" key="1">
    <citation type="submission" date="2019-08" db="EMBL/GenBank/DDBJ databases">
        <title>In-depth cultivation of the pig gut microbiome towards novel bacterial diversity and tailored functional studies.</title>
        <authorList>
            <person name="Wylensek D."/>
            <person name="Hitch T.C.A."/>
            <person name="Clavel T."/>
        </authorList>
    </citation>
    <scope>NUCLEOTIDE SEQUENCE [LARGE SCALE GENOMIC DNA]</scope>
    <source>
        <strain evidence="1 2">WCA-380-WT-3A</strain>
    </source>
</reference>
<sequence length="194" mass="21705">MIMKKLLIDYAEVISRPFPDTAMTELAQRAAISASDFRQRYWEYREPYDCGQSPRDYWQKVLGADYKLGDEELAAFVRIDVDGWLNLDPAAVEWLTKLNESGVRPWLLSNAPHPLAEAIADLPIASLFNGMLFSARLGMAKPSQGCFVAATRAMEARPEDIMFIDDRSANTDAAAEFGMSTFLFRGEFPGLPLA</sequence>
<keyword evidence="2" id="KW-1185">Reference proteome</keyword>
<dbReference type="AlphaFoldDB" id="A0A7K0J8R0"/>
<organism evidence="1 2">
    <name type="scientific">Cutibacterium porci</name>
    <dbReference type="NCBI Taxonomy" id="2605781"/>
    <lineage>
        <taxon>Bacteria</taxon>
        <taxon>Bacillati</taxon>
        <taxon>Actinomycetota</taxon>
        <taxon>Actinomycetes</taxon>
        <taxon>Propionibacteriales</taxon>
        <taxon>Propionibacteriaceae</taxon>
        <taxon>Cutibacterium</taxon>
    </lineage>
</organism>
<proteinExistence type="predicted"/>
<dbReference type="InterPro" id="IPR036412">
    <property type="entry name" value="HAD-like_sf"/>
</dbReference>
<dbReference type="SFLD" id="SFLDS00003">
    <property type="entry name" value="Haloacid_Dehalogenase"/>
    <property type="match status" value="1"/>
</dbReference>
<dbReference type="PANTHER" id="PTHR43611">
    <property type="entry name" value="ALPHA-D-GLUCOSE 1-PHOSPHATE PHOSPHATASE"/>
    <property type="match status" value="1"/>
</dbReference>
<dbReference type="SUPFAM" id="SSF56784">
    <property type="entry name" value="HAD-like"/>
    <property type="match status" value="1"/>
</dbReference>
<dbReference type="RefSeq" id="WP_154564280.1">
    <property type="nucleotide sequence ID" value="NZ_VUMG01000003.1"/>
</dbReference>
<dbReference type="NCBIfam" id="TIGR01509">
    <property type="entry name" value="HAD-SF-IA-v3"/>
    <property type="match status" value="1"/>
</dbReference>
<dbReference type="Proteomes" id="UP000466104">
    <property type="component" value="Unassembled WGS sequence"/>
</dbReference>
<dbReference type="PRINTS" id="PR00413">
    <property type="entry name" value="HADHALOGNASE"/>
</dbReference>
<dbReference type="InterPro" id="IPR006439">
    <property type="entry name" value="HAD-SF_hydro_IA"/>
</dbReference>
<evidence type="ECO:0000313" key="2">
    <source>
        <dbReference type="Proteomes" id="UP000466104"/>
    </source>
</evidence>